<evidence type="ECO:0000256" key="8">
    <source>
        <dbReference type="ARBA" id="ARBA00048668"/>
    </source>
</evidence>
<dbReference type="GO" id="GO:0047280">
    <property type="term" value="F:nicotinamide phosphoribosyltransferase activity"/>
    <property type="evidence" value="ECO:0007669"/>
    <property type="project" value="UniProtKB-ARBA"/>
</dbReference>
<evidence type="ECO:0000256" key="9">
    <source>
        <dbReference type="RuleBase" id="RU365100"/>
    </source>
</evidence>
<dbReference type="InterPro" id="IPR006405">
    <property type="entry name" value="Nic_PRibTrfase_pncB"/>
</dbReference>
<comment type="pathway">
    <text evidence="1 9">Cofactor biosynthesis; NAD(+) biosynthesis; nicotinate D-ribonucleotide from nicotinate: step 1/1.</text>
</comment>
<dbReference type="Proteomes" id="UP000253987">
    <property type="component" value="Unassembled WGS sequence"/>
</dbReference>
<dbReference type="NCBIfam" id="NF006696">
    <property type="entry name" value="PRK09243.1-3"/>
    <property type="match status" value="1"/>
</dbReference>
<dbReference type="NCBIfam" id="TIGR01513">
    <property type="entry name" value="NAPRTase_put"/>
    <property type="match status" value="1"/>
</dbReference>
<dbReference type="AlphaFoldDB" id="A0A2V3ZKS5"/>
<comment type="similarity">
    <text evidence="2 9">Belongs to the NAPRTase family.</text>
</comment>
<dbReference type="NCBIfam" id="NF009131">
    <property type="entry name" value="PRK12484.1"/>
    <property type="match status" value="1"/>
</dbReference>
<keyword evidence="12" id="KW-0328">Glycosyltransferase</keyword>
<accession>A0A2V3ZKS5</accession>
<evidence type="ECO:0000313" key="13">
    <source>
        <dbReference type="Proteomes" id="UP000253987"/>
    </source>
</evidence>
<dbReference type="EC" id="6.3.4.21" evidence="3 9"/>
<dbReference type="InterPro" id="IPR040727">
    <property type="entry name" value="NAPRTase_N"/>
</dbReference>
<dbReference type="PANTHER" id="PTHR11098:SF1">
    <property type="entry name" value="NICOTINATE PHOSPHORIBOSYLTRANSFERASE"/>
    <property type="match status" value="1"/>
</dbReference>
<dbReference type="InterPro" id="IPR041525">
    <property type="entry name" value="N/Namide_PRibTrfase"/>
</dbReference>
<evidence type="ECO:0000259" key="10">
    <source>
        <dbReference type="Pfam" id="PF04095"/>
    </source>
</evidence>
<gene>
    <name evidence="12" type="ORF">DIT71_09820</name>
</gene>
<dbReference type="GO" id="GO:0005829">
    <property type="term" value="C:cytosol"/>
    <property type="evidence" value="ECO:0007669"/>
    <property type="project" value="TreeGrafter"/>
</dbReference>
<dbReference type="InterPro" id="IPR036068">
    <property type="entry name" value="Nicotinate_pribotase-like_C"/>
</dbReference>
<dbReference type="SUPFAM" id="SSF54675">
    <property type="entry name" value="Nicotinate/Quinolinate PRTase N-terminal domain-like"/>
    <property type="match status" value="1"/>
</dbReference>
<name>A0A2V3ZKS5_9GAMM</name>
<evidence type="ECO:0000256" key="2">
    <source>
        <dbReference type="ARBA" id="ARBA00010897"/>
    </source>
</evidence>
<dbReference type="Gene3D" id="3.20.20.70">
    <property type="entry name" value="Aldolase class I"/>
    <property type="match status" value="1"/>
</dbReference>
<comment type="catalytic activity">
    <reaction evidence="8 9">
        <text>5-phospho-alpha-D-ribose 1-diphosphate + nicotinate + ATP + H2O = nicotinate beta-D-ribonucleotide + ADP + phosphate + diphosphate</text>
        <dbReference type="Rhea" id="RHEA:36163"/>
        <dbReference type="ChEBI" id="CHEBI:15377"/>
        <dbReference type="ChEBI" id="CHEBI:30616"/>
        <dbReference type="ChEBI" id="CHEBI:32544"/>
        <dbReference type="ChEBI" id="CHEBI:33019"/>
        <dbReference type="ChEBI" id="CHEBI:43474"/>
        <dbReference type="ChEBI" id="CHEBI:57502"/>
        <dbReference type="ChEBI" id="CHEBI:58017"/>
        <dbReference type="ChEBI" id="CHEBI:456216"/>
        <dbReference type="EC" id="6.3.4.21"/>
    </reaction>
</comment>
<dbReference type="UniPathway" id="UPA00253">
    <property type="reaction ID" value="UER00457"/>
</dbReference>
<reference evidence="12 13" key="2">
    <citation type="submission" date="2018-06" db="EMBL/GenBank/DDBJ databases">
        <title>Marinobactersediminissp. nov, a moderately halophilic bacterium isolated from marine solar saltern.</title>
        <authorList>
            <person name="Zhang Y."/>
        </authorList>
    </citation>
    <scope>NUCLEOTIDE SEQUENCE [LARGE SCALE GENOMIC DNA]</scope>
    <source>
        <strain evidence="12 13">F01</strain>
    </source>
</reference>
<dbReference type="InterPro" id="IPR007229">
    <property type="entry name" value="Nic_PRibTrfase-Fam"/>
</dbReference>
<keyword evidence="13" id="KW-1185">Reference proteome</keyword>
<sequence length="456" mass="51191">MDHLGELKTEELGLFIDLYELTMAQAYHSEQLEDRALFTLHFRKLPEQRNFMLACGQHYAALLATALRFPPEQLEHLASLDVFTDDFLQWLGNFRFTGDIRVLPEGTPVFPHEPLLEVEAPLIEGQLLETLLMNYVSTETVLASKAVRMVIAAEGRSVVDFGMRRMHGYDAALRGVRAYRTAGLAATSNVLGSLRYGLPANGTMAHSYIQAYKDEMEAFRHYARLYPGTTLLVDTYDTIKGVDKVIRLVKEEGFEVGAIRLDSGDLAELARASRKRLDEAGLDQIRIVVSSGLDEWSMQEIIDAGAPVDGFGVGTKLGVSEDAPAIDLAYKLTEYRKEPRLKNSPGKKLLPGRKQVWRFRDAHGCYSYDEICRDTEQRDGESLLVTVVRNGEPVGPEPDIEESRERVKRALDEMGPAMLALDRAEKDYDIRISEELDQLYREALEAVSENGSDNRG</sequence>
<dbReference type="OrthoDB" id="9771406at2"/>
<evidence type="ECO:0000256" key="1">
    <source>
        <dbReference type="ARBA" id="ARBA00004952"/>
    </source>
</evidence>
<evidence type="ECO:0000256" key="7">
    <source>
        <dbReference type="ARBA" id="ARBA00022679"/>
    </source>
</evidence>
<keyword evidence="4" id="KW-0597">Phosphoprotein</keyword>
<dbReference type="Pfam" id="PF04095">
    <property type="entry name" value="NAPRTase"/>
    <property type="match status" value="1"/>
</dbReference>
<dbReference type="CDD" id="cd01570">
    <property type="entry name" value="NAPRTase_A"/>
    <property type="match status" value="1"/>
</dbReference>
<reference evidence="13" key="1">
    <citation type="submission" date="2018-05" db="EMBL/GenBank/DDBJ databases">
        <authorList>
            <person name="Lu D."/>
        </authorList>
    </citation>
    <scope>NUCLEOTIDE SEQUENCE [LARGE SCALE GENOMIC DNA]</scope>
    <source>
        <strain evidence="13">F01</strain>
    </source>
</reference>
<protein>
    <recommendedName>
        <fullName evidence="3 9">Nicotinate phosphoribosyltransferase</fullName>
        <ecNumber evidence="3 9">6.3.4.21</ecNumber>
    </recommendedName>
</protein>
<evidence type="ECO:0000256" key="3">
    <source>
        <dbReference type="ARBA" id="ARBA00013236"/>
    </source>
</evidence>
<comment type="PTM">
    <text evidence="9">Transiently phosphorylated on a His residue during the reaction cycle. Phosphorylation strongly increases the affinity for substrates and increases the rate of nicotinate D-ribonucleotide production. Dephosphorylation regenerates the low-affinity form of the enzyme, leading to product release.</text>
</comment>
<evidence type="ECO:0000256" key="5">
    <source>
        <dbReference type="ARBA" id="ARBA00022598"/>
    </source>
</evidence>
<dbReference type="FunFam" id="3.20.20.70:FF:000076">
    <property type="entry name" value="Nicotinate phosphoribosyltransferase"/>
    <property type="match status" value="1"/>
</dbReference>
<keyword evidence="5 9" id="KW-0436">Ligase</keyword>
<dbReference type="EMBL" id="QFWX01000004">
    <property type="protein sequence ID" value="PXX91093.1"/>
    <property type="molecule type" value="Genomic_DNA"/>
</dbReference>
<evidence type="ECO:0000256" key="6">
    <source>
        <dbReference type="ARBA" id="ARBA00022642"/>
    </source>
</evidence>
<dbReference type="SUPFAM" id="SSF51690">
    <property type="entry name" value="Nicotinate/Quinolinate PRTase C-terminal domain-like"/>
    <property type="match status" value="1"/>
</dbReference>
<dbReference type="GO" id="GO:0034355">
    <property type="term" value="P:NAD+ biosynthetic process via the salvage pathway"/>
    <property type="evidence" value="ECO:0007669"/>
    <property type="project" value="TreeGrafter"/>
</dbReference>
<feature type="domain" description="Nicotinate/nicotinamide phosphoribosyltransferase" evidence="10">
    <location>
        <begin position="158"/>
        <end position="341"/>
    </location>
</feature>
<evidence type="ECO:0000313" key="12">
    <source>
        <dbReference type="EMBL" id="PXX91093.1"/>
    </source>
</evidence>
<dbReference type="PIRSF" id="PIRSF000484">
    <property type="entry name" value="NAPRT"/>
    <property type="match status" value="1"/>
</dbReference>
<dbReference type="InterPro" id="IPR013785">
    <property type="entry name" value="Aldolase_TIM"/>
</dbReference>
<dbReference type="GO" id="GO:0004516">
    <property type="term" value="F:nicotinate phosphoribosyltransferase activity"/>
    <property type="evidence" value="ECO:0007669"/>
    <property type="project" value="UniProtKB-UniRule"/>
</dbReference>
<evidence type="ECO:0000259" key="11">
    <source>
        <dbReference type="Pfam" id="PF17767"/>
    </source>
</evidence>
<dbReference type="PANTHER" id="PTHR11098">
    <property type="entry name" value="NICOTINATE PHOSPHORIBOSYLTRANSFERASE"/>
    <property type="match status" value="1"/>
</dbReference>
<keyword evidence="7 9" id="KW-0808">Transferase</keyword>
<feature type="domain" description="Nicotinate phosphoribosyltransferase N-terminal" evidence="11">
    <location>
        <begin position="15"/>
        <end position="137"/>
    </location>
</feature>
<evidence type="ECO:0000256" key="4">
    <source>
        <dbReference type="ARBA" id="ARBA00022553"/>
    </source>
</evidence>
<dbReference type="Pfam" id="PF17767">
    <property type="entry name" value="NAPRTase_N"/>
    <property type="match status" value="1"/>
</dbReference>
<organism evidence="12 13">
    <name type="scientific">Marinobacter vulgaris</name>
    <dbReference type="NCBI Taxonomy" id="1928331"/>
    <lineage>
        <taxon>Bacteria</taxon>
        <taxon>Pseudomonadati</taxon>
        <taxon>Pseudomonadota</taxon>
        <taxon>Gammaproteobacteria</taxon>
        <taxon>Pseudomonadales</taxon>
        <taxon>Marinobacteraceae</taxon>
        <taxon>Marinobacter</taxon>
    </lineage>
</organism>
<dbReference type="Gene3D" id="3.20.140.10">
    <property type="entry name" value="nicotinate phosphoribosyltransferase"/>
    <property type="match status" value="2"/>
</dbReference>
<comment type="function">
    <text evidence="9">Catalyzes the first step in the biosynthesis of NAD from nicotinic acid, the ATP-dependent synthesis of beta-nicotinate D-ribonucleotide from nicotinate and 5-phospho-D-ribose 1-phosphate.</text>
</comment>
<proteinExistence type="inferred from homology"/>
<keyword evidence="6 9" id="KW-0662">Pyridine nucleotide biosynthesis</keyword>
<comment type="caution">
    <text evidence="12">The sequence shown here is derived from an EMBL/GenBank/DDBJ whole genome shotgun (WGS) entry which is preliminary data.</text>
</comment>